<dbReference type="SMART" id="SM00248">
    <property type="entry name" value="ANK"/>
    <property type="match status" value="3"/>
</dbReference>
<sequence length="118" mass="12610">MAPHKKHVNSSGQTLVVRACASGKLDVVKQRLEERPEDLDEADHAKNTPLHAASIAGHADIVKLLLDAGCIVDPVNVARDTPLHDAIDNGHLECVKLLLDAGANPRKANGKGEDPYDL</sequence>
<evidence type="ECO:0000313" key="3">
    <source>
        <dbReference type="Proteomes" id="UP000241818"/>
    </source>
</evidence>
<accession>A0A2T3B088</accession>
<dbReference type="GO" id="GO:0005654">
    <property type="term" value="C:nucleoplasm"/>
    <property type="evidence" value="ECO:0007669"/>
    <property type="project" value="TreeGrafter"/>
</dbReference>
<keyword evidence="1" id="KW-0040">ANK repeat</keyword>
<keyword evidence="3" id="KW-1185">Reference proteome</keyword>
<dbReference type="RefSeq" id="XP_024720328.1">
    <property type="nucleotide sequence ID" value="XM_024860814.1"/>
</dbReference>
<name>A0A2T3B088_AMORE</name>
<feature type="repeat" description="ANK" evidence="1">
    <location>
        <begin position="78"/>
        <end position="110"/>
    </location>
</feature>
<dbReference type="Proteomes" id="UP000241818">
    <property type="component" value="Unassembled WGS sequence"/>
</dbReference>
<proteinExistence type="predicted"/>
<dbReference type="InterPro" id="IPR053210">
    <property type="entry name" value="ANKRD12"/>
</dbReference>
<organism evidence="2 3">
    <name type="scientific">Amorphotheca resinae ATCC 22711</name>
    <dbReference type="NCBI Taxonomy" id="857342"/>
    <lineage>
        <taxon>Eukaryota</taxon>
        <taxon>Fungi</taxon>
        <taxon>Dikarya</taxon>
        <taxon>Ascomycota</taxon>
        <taxon>Pezizomycotina</taxon>
        <taxon>Leotiomycetes</taxon>
        <taxon>Helotiales</taxon>
        <taxon>Amorphothecaceae</taxon>
        <taxon>Amorphotheca</taxon>
    </lineage>
</organism>
<dbReference type="GeneID" id="36568895"/>
<feature type="non-terminal residue" evidence="2">
    <location>
        <position position="118"/>
    </location>
</feature>
<dbReference type="InterPro" id="IPR002110">
    <property type="entry name" value="Ankyrin_rpt"/>
</dbReference>
<feature type="repeat" description="ANK" evidence="1">
    <location>
        <begin position="45"/>
        <end position="77"/>
    </location>
</feature>
<protein>
    <submittedName>
        <fullName evidence="2">Uncharacterized protein</fullName>
    </submittedName>
</protein>
<dbReference type="InterPro" id="IPR036770">
    <property type="entry name" value="Ankyrin_rpt-contain_sf"/>
</dbReference>
<dbReference type="PANTHER" id="PTHR24149:SF14">
    <property type="entry name" value="ANKYRIN REPEAT DOMAIN 12"/>
    <property type="match status" value="1"/>
</dbReference>
<dbReference type="EMBL" id="KZ679012">
    <property type="protein sequence ID" value="PSS16820.1"/>
    <property type="molecule type" value="Genomic_DNA"/>
</dbReference>
<reference evidence="2 3" key="1">
    <citation type="journal article" date="2018" name="New Phytol.">
        <title>Comparative genomics and transcriptomics depict ericoid mycorrhizal fungi as versatile saprotrophs and plant mutualists.</title>
        <authorList>
            <person name="Martino E."/>
            <person name="Morin E."/>
            <person name="Grelet G.A."/>
            <person name="Kuo A."/>
            <person name="Kohler A."/>
            <person name="Daghino S."/>
            <person name="Barry K.W."/>
            <person name="Cichocki N."/>
            <person name="Clum A."/>
            <person name="Dockter R.B."/>
            <person name="Hainaut M."/>
            <person name="Kuo R.C."/>
            <person name="LaButti K."/>
            <person name="Lindahl B.D."/>
            <person name="Lindquist E.A."/>
            <person name="Lipzen A."/>
            <person name="Khouja H.R."/>
            <person name="Magnuson J."/>
            <person name="Murat C."/>
            <person name="Ohm R.A."/>
            <person name="Singer S.W."/>
            <person name="Spatafora J.W."/>
            <person name="Wang M."/>
            <person name="Veneault-Fourrey C."/>
            <person name="Henrissat B."/>
            <person name="Grigoriev I.V."/>
            <person name="Martin F.M."/>
            <person name="Perotto S."/>
        </authorList>
    </citation>
    <scope>NUCLEOTIDE SEQUENCE [LARGE SCALE GENOMIC DNA]</scope>
    <source>
        <strain evidence="2 3">ATCC 22711</strain>
    </source>
</reference>
<dbReference type="PRINTS" id="PR01415">
    <property type="entry name" value="ANKYRIN"/>
</dbReference>
<dbReference type="PROSITE" id="PS50297">
    <property type="entry name" value="ANK_REP_REGION"/>
    <property type="match status" value="2"/>
</dbReference>
<dbReference type="Pfam" id="PF12796">
    <property type="entry name" value="Ank_2"/>
    <property type="match status" value="1"/>
</dbReference>
<dbReference type="PROSITE" id="PS50088">
    <property type="entry name" value="ANK_REPEAT"/>
    <property type="match status" value="2"/>
</dbReference>
<gene>
    <name evidence="2" type="ORF">M430DRAFT_102680</name>
</gene>
<dbReference type="STRING" id="857342.A0A2T3B088"/>
<dbReference type="Gene3D" id="1.25.40.20">
    <property type="entry name" value="Ankyrin repeat-containing domain"/>
    <property type="match status" value="1"/>
</dbReference>
<dbReference type="OrthoDB" id="194358at2759"/>
<dbReference type="AlphaFoldDB" id="A0A2T3B088"/>
<evidence type="ECO:0000313" key="2">
    <source>
        <dbReference type="EMBL" id="PSS16820.1"/>
    </source>
</evidence>
<dbReference type="InParanoid" id="A0A2T3B088"/>
<dbReference type="PANTHER" id="PTHR24149">
    <property type="entry name" value="ANKYRIN REPEAT DOMAIN-CONTAINING PROTEIN 12"/>
    <property type="match status" value="1"/>
</dbReference>
<dbReference type="SUPFAM" id="SSF48403">
    <property type="entry name" value="Ankyrin repeat"/>
    <property type="match status" value="1"/>
</dbReference>
<evidence type="ECO:0000256" key="1">
    <source>
        <dbReference type="PROSITE-ProRule" id="PRU00023"/>
    </source>
</evidence>